<sequence>MAPTPPTSSTDTTLDNTLGALLLGVVAAALSLSCGAYELLYLKGYLIFKNRILDGLHLALTIHCVYFYSVTGFGNIFGLAHIVWSVKLQVALNVCLPFPRRSEGISFPLLIACTRCVSGNVSWIPLYFTLRISDSPLHRISRWISSRNFGLHRGLIALSLQVSYPVSVKRYIVDSYAALANISWIINAALGASTAIDFVISGAMCYYLRMSRGKGPHLDSRISNLMQYTLSSGLFTSACSLSAMFSHILLPNTLVFLGMAFLLTKVYVGSFLAMLNTRERKAPPVATEDEAVHTQQQEVKCRVTSSFWSPAPLSLISPGSSTPVGQTKPW</sequence>
<dbReference type="InterPro" id="IPR045339">
    <property type="entry name" value="DUF6534"/>
</dbReference>
<dbReference type="EMBL" id="KN838553">
    <property type="protein sequence ID" value="KIK06349.1"/>
    <property type="molecule type" value="Genomic_DNA"/>
</dbReference>
<organism evidence="3 4">
    <name type="scientific">Laccaria amethystina LaAM-08-1</name>
    <dbReference type="NCBI Taxonomy" id="1095629"/>
    <lineage>
        <taxon>Eukaryota</taxon>
        <taxon>Fungi</taxon>
        <taxon>Dikarya</taxon>
        <taxon>Basidiomycota</taxon>
        <taxon>Agaricomycotina</taxon>
        <taxon>Agaricomycetes</taxon>
        <taxon>Agaricomycetidae</taxon>
        <taxon>Agaricales</taxon>
        <taxon>Agaricineae</taxon>
        <taxon>Hydnangiaceae</taxon>
        <taxon>Laccaria</taxon>
    </lineage>
</organism>
<keyword evidence="1" id="KW-0812">Transmembrane</keyword>
<dbReference type="Pfam" id="PF20152">
    <property type="entry name" value="DUF6534"/>
    <property type="match status" value="1"/>
</dbReference>
<feature type="transmembrane region" description="Helical" evidence="1">
    <location>
        <begin position="63"/>
        <end position="84"/>
    </location>
</feature>
<keyword evidence="1" id="KW-1133">Transmembrane helix</keyword>
<evidence type="ECO:0000256" key="1">
    <source>
        <dbReference type="SAM" id="Phobius"/>
    </source>
</evidence>
<accession>A0A0C9XXK4</accession>
<keyword evidence="1" id="KW-0472">Membrane</keyword>
<evidence type="ECO:0000259" key="2">
    <source>
        <dbReference type="Pfam" id="PF20152"/>
    </source>
</evidence>
<dbReference type="STRING" id="1095629.A0A0C9XXK4"/>
<feature type="transmembrane region" description="Helical" evidence="1">
    <location>
        <begin position="254"/>
        <end position="275"/>
    </location>
</feature>
<reference evidence="3 4" key="1">
    <citation type="submission" date="2014-04" db="EMBL/GenBank/DDBJ databases">
        <authorList>
            <consortium name="DOE Joint Genome Institute"/>
            <person name="Kuo A."/>
            <person name="Kohler A."/>
            <person name="Nagy L.G."/>
            <person name="Floudas D."/>
            <person name="Copeland A."/>
            <person name="Barry K.W."/>
            <person name="Cichocki N."/>
            <person name="Veneault-Fourrey C."/>
            <person name="LaButti K."/>
            <person name="Lindquist E.A."/>
            <person name="Lipzen A."/>
            <person name="Lundell T."/>
            <person name="Morin E."/>
            <person name="Murat C."/>
            <person name="Sun H."/>
            <person name="Tunlid A."/>
            <person name="Henrissat B."/>
            <person name="Grigoriev I.V."/>
            <person name="Hibbett D.S."/>
            <person name="Martin F."/>
            <person name="Nordberg H.P."/>
            <person name="Cantor M.N."/>
            <person name="Hua S.X."/>
        </authorList>
    </citation>
    <scope>NUCLEOTIDE SEQUENCE [LARGE SCALE GENOMIC DNA]</scope>
    <source>
        <strain evidence="3 4">LaAM-08-1</strain>
    </source>
</reference>
<protein>
    <recommendedName>
        <fullName evidence="2">DUF6534 domain-containing protein</fullName>
    </recommendedName>
</protein>
<dbReference type="Proteomes" id="UP000054477">
    <property type="component" value="Unassembled WGS sequence"/>
</dbReference>
<name>A0A0C9XXK4_9AGAR</name>
<reference evidence="4" key="2">
    <citation type="submission" date="2015-01" db="EMBL/GenBank/DDBJ databases">
        <title>Evolutionary Origins and Diversification of the Mycorrhizal Mutualists.</title>
        <authorList>
            <consortium name="DOE Joint Genome Institute"/>
            <consortium name="Mycorrhizal Genomics Consortium"/>
            <person name="Kohler A."/>
            <person name="Kuo A."/>
            <person name="Nagy L.G."/>
            <person name="Floudas D."/>
            <person name="Copeland A."/>
            <person name="Barry K.W."/>
            <person name="Cichocki N."/>
            <person name="Veneault-Fourrey C."/>
            <person name="LaButti K."/>
            <person name="Lindquist E.A."/>
            <person name="Lipzen A."/>
            <person name="Lundell T."/>
            <person name="Morin E."/>
            <person name="Murat C."/>
            <person name="Riley R."/>
            <person name="Ohm R."/>
            <person name="Sun H."/>
            <person name="Tunlid A."/>
            <person name="Henrissat B."/>
            <person name="Grigoriev I.V."/>
            <person name="Hibbett D.S."/>
            <person name="Martin F."/>
        </authorList>
    </citation>
    <scope>NUCLEOTIDE SEQUENCE [LARGE SCALE GENOMIC DNA]</scope>
    <source>
        <strain evidence="4">LaAM-08-1</strain>
    </source>
</reference>
<feature type="transmembrane region" description="Helical" evidence="1">
    <location>
        <begin position="20"/>
        <end position="42"/>
    </location>
</feature>
<feature type="transmembrane region" description="Helical" evidence="1">
    <location>
        <begin position="228"/>
        <end position="248"/>
    </location>
</feature>
<dbReference type="HOGENOM" id="CLU_046025_5_3_1"/>
<feature type="domain" description="DUF6534" evidence="2">
    <location>
        <begin position="193"/>
        <end position="279"/>
    </location>
</feature>
<keyword evidence="4" id="KW-1185">Reference proteome</keyword>
<gene>
    <name evidence="3" type="ORF">K443DRAFT_129931</name>
</gene>
<dbReference type="OrthoDB" id="2798516at2759"/>
<evidence type="ECO:0000313" key="3">
    <source>
        <dbReference type="EMBL" id="KIK06349.1"/>
    </source>
</evidence>
<proteinExistence type="predicted"/>
<evidence type="ECO:0000313" key="4">
    <source>
        <dbReference type="Proteomes" id="UP000054477"/>
    </source>
</evidence>
<dbReference type="AlphaFoldDB" id="A0A0C9XXK4"/>
<feature type="transmembrane region" description="Helical" evidence="1">
    <location>
        <begin position="184"/>
        <end position="208"/>
    </location>
</feature>